<gene>
    <name evidence="3" type="ORF">FRE64_04390</name>
</gene>
<dbReference type="RefSeq" id="WP_146294841.1">
    <property type="nucleotide sequence ID" value="NZ_CP042326.1"/>
</dbReference>
<dbReference type="InterPro" id="IPR036249">
    <property type="entry name" value="Thioredoxin-like_sf"/>
</dbReference>
<dbReference type="Pfam" id="PF00043">
    <property type="entry name" value="GST_C"/>
    <property type="match status" value="1"/>
</dbReference>
<dbReference type="Pfam" id="PF13417">
    <property type="entry name" value="GST_N_3"/>
    <property type="match status" value="1"/>
</dbReference>
<dbReference type="AlphaFoldDB" id="A0A5B8NLT9"/>
<dbReference type="PANTHER" id="PTHR43968">
    <property type="match status" value="1"/>
</dbReference>
<name>A0A5B8NLT9_9CHRO</name>
<dbReference type="InterPro" id="IPR036282">
    <property type="entry name" value="Glutathione-S-Trfase_C_sf"/>
</dbReference>
<proteinExistence type="predicted"/>
<dbReference type="SUPFAM" id="SSF52833">
    <property type="entry name" value="Thioredoxin-like"/>
    <property type="match status" value="1"/>
</dbReference>
<dbReference type="InterPro" id="IPR004046">
    <property type="entry name" value="GST_C"/>
</dbReference>
<dbReference type="InterPro" id="IPR004045">
    <property type="entry name" value="Glutathione_S-Trfase_N"/>
</dbReference>
<dbReference type="SFLD" id="SFLDS00019">
    <property type="entry name" value="Glutathione_Transferase_(cytos"/>
    <property type="match status" value="1"/>
</dbReference>
<dbReference type="Gene3D" id="1.20.1050.10">
    <property type="match status" value="1"/>
</dbReference>
<reference evidence="3 4" key="1">
    <citation type="submission" date="2019-08" db="EMBL/GenBank/DDBJ databases">
        <title>Carotenoids and Carotenoid Binding Proteins in the Halophilic Cyanobacterium Euhalothece sp. ZM00.</title>
        <authorList>
            <person name="Cho S.M."/>
            <person name="Song J.Y."/>
            <person name="Park Y.-I."/>
        </authorList>
    </citation>
    <scope>NUCLEOTIDE SEQUENCE [LARGE SCALE GENOMIC DNA]</scope>
    <source>
        <strain evidence="3 4">Z-M001</strain>
    </source>
</reference>
<dbReference type="InterPro" id="IPR050983">
    <property type="entry name" value="GST_Omega/HSP26"/>
</dbReference>
<sequence>MTCKLYYHPQSNFARKIRILLMEKKIDYELEAIELSAKPEYFLKISPIGKVPVFVDEDGTVIWDSSLIAEYLEEKYPHPHLCPQTFQEKIACRKWEEMADTLGDHVIDLWIQGLFNQGKVTRYQSLLQEKISRIIPVFEEQLKQTKYLLGNETWSMADIAALCSFAYHDLRLNEDWKNKYPHLKNWFNDLHNIESVKLTVPPKKAGIK</sequence>
<evidence type="ECO:0000259" key="2">
    <source>
        <dbReference type="PROSITE" id="PS50405"/>
    </source>
</evidence>
<keyword evidence="3" id="KW-0808">Transferase</keyword>
<organism evidence="3 4">
    <name type="scientific">Euhalothece natronophila Z-M001</name>
    <dbReference type="NCBI Taxonomy" id="522448"/>
    <lineage>
        <taxon>Bacteria</taxon>
        <taxon>Bacillati</taxon>
        <taxon>Cyanobacteriota</taxon>
        <taxon>Cyanophyceae</taxon>
        <taxon>Oscillatoriophycideae</taxon>
        <taxon>Chroococcales</taxon>
        <taxon>Halothecacae</taxon>
        <taxon>Halothece cluster</taxon>
        <taxon>Euhalothece</taxon>
    </lineage>
</organism>
<accession>A0A5B8NLT9</accession>
<evidence type="ECO:0000313" key="4">
    <source>
        <dbReference type="Proteomes" id="UP000318453"/>
    </source>
</evidence>
<evidence type="ECO:0000259" key="1">
    <source>
        <dbReference type="PROSITE" id="PS50404"/>
    </source>
</evidence>
<evidence type="ECO:0000313" key="3">
    <source>
        <dbReference type="EMBL" id="QDZ39235.1"/>
    </source>
</evidence>
<dbReference type="Gene3D" id="3.40.30.10">
    <property type="entry name" value="Glutaredoxin"/>
    <property type="match status" value="1"/>
</dbReference>
<dbReference type="PROSITE" id="PS50405">
    <property type="entry name" value="GST_CTER"/>
    <property type="match status" value="1"/>
</dbReference>
<keyword evidence="4" id="KW-1185">Reference proteome</keyword>
<dbReference type="SFLD" id="SFLDG00358">
    <property type="entry name" value="Main_(cytGST)"/>
    <property type="match status" value="1"/>
</dbReference>
<protein>
    <submittedName>
        <fullName evidence="3">Glutathione S-transferase family protein</fullName>
    </submittedName>
</protein>
<dbReference type="EMBL" id="CP042326">
    <property type="protein sequence ID" value="QDZ39235.1"/>
    <property type="molecule type" value="Genomic_DNA"/>
</dbReference>
<dbReference type="PANTHER" id="PTHR43968:SF6">
    <property type="entry name" value="GLUTATHIONE S-TRANSFERASE OMEGA"/>
    <property type="match status" value="1"/>
</dbReference>
<dbReference type="GO" id="GO:0016740">
    <property type="term" value="F:transferase activity"/>
    <property type="evidence" value="ECO:0007669"/>
    <property type="project" value="UniProtKB-KW"/>
</dbReference>
<dbReference type="SUPFAM" id="SSF47616">
    <property type="entry name" value="GST C-terminal domain-like"/>
    <property type="match status" value="1"/>
</dbReference>
<dbReference type="OrthoDB" id="9782992at2"/>
<dbReference type="CDD" id="cd00570">
    <property type="entry name" value="GST_N_family"/>
    <property type="match status" value="1"/>
</dbReference>
<dbReference type="InterPro" id="IPR010987">
    <property type="entry name" value="Glutathione-S-Trfase_C-like"/>
</dbReference>
<dbReference type="InterPro" id="IPR040079">
    <property type="entry name" value="Glutathione_S-Trfase"/>
</dbReference>
<dbReference type="PROSITE" id="PS50404">
    <property type="entry name" value="GST_NTER"/>
    <property type="match status" value="1"/>
</dbReference>
<dbReference type="KEGG" id="enn:FRE64_04390"/>
<feature type="domain" description="GST C-terminal" evidence="2">
    <location>
        <begin position="85"/>
        <end position="208"/>
    </location>
</feature>
<feature type="domain" description="GST N-terminal" evidence="1">
    <location>
        <begin position="1"/>
        <end position="80"/>
    </location>
</feature>
<dbReference type="GO" id="GO:0005737">
    <property type="term" value="C:cytoplasm"/>
    <property type="evidence" value="ECO:0007669"/>
    <property type="project" value="TreeGrafter"/>
</dbReference>
<dbReference type="Proteomes" id="UP000318453">
    <property type="component" value="Chromosome"/>
</dbReference>